<organism evidence="7 8">
    <name type="scientific">Sugiyamaella lignohabitans</name>
    <dbReference type="NCBI Taxonomy" id="796027"/>
    <lineage>
        <taxon>Eukaryota</taxon>
        <taxon>Fungi</taxon>
        <taxon>Dikarya</taxon>
        <taxon>Ascomycota</taxon>
        <taxon>Saccharomycotina</taxon>
        <taxon>Dipodascomycetes</taxon>
        <taxon>Dipodascales</taxon>
        <taxon>Trichomonascaceae</taxon>
        <taxon>Sugiyamaella</taxon>
    </lineage>
</organism>
<dbReference type="SMART" id="SM00256">
    <property type="entry name" value="FBOX"/>
    <property type="match status" value="1"/>
</dbReference>
<dbReference type="EMBL" id="CP014500">
    <property type="protein sequence ID" value="ANB11049.1"/>
    <property type="molecule type" value="Genomic_DNA"/>
</dbReference>
<proteinExistence type="predicted"/>
<dbReference type="Pfam" id="PF00400">
    <property type="entry name" value="WD40"/>
    <property type="match status" value="6"/>
</dbReference>
<feature type="compositionally biased region" description="Low complexity" evidence="5">
    <location>
        <begin position="27"/>
        <end position="37"/>
    </location>
</feature>
<dbReference type="InterPro" id="IPR020472">
    <property type="entry name" value="WD40_PAC1"/>
</dbReference>
<dbReference type="CDD" id="cd00200">
    <property type="entry name" value="WD40"/>
    <property type="match status" value="1"/>
</dbReference>
<dbReference type="OrthoDB" id="190105at2759"/>
<evidence type="ECO:0000313" key="7">
    <source>
        <dbReference type="EMBL" id="ANB11049.1"/>
    </source>
</evidence>
<dbReference type="SUPFAM" id="SSF50978">
    <property type="entry name" value="WD40 repeat-like"/>
    <property type="match status" value="1"/>
</dbReference>
<evidence type="ECO:0000256" key="4">
    <source>
        <dbReference type="PROSITE-ProRule" id="PRU00221"/>
    </source>
</evidence>
<feature type="compositionally biased region" description="Low complexity" evidence="5">
    <location>
        <begin position="727"/>
        <end position="738"/>
    </location>
</feature>
<dbReference type="AlphaFoldDB" id="A0A167C056"/>
<keyword evidence="3" id="KW-0833">Ubl conjugation pathway</keyword>
<feature type="repeat" description="WD" evidence="4">
    <location>
        <begin position="510"/>
        <end position="549"/>
    </location>
</feature>
<feature type="repeat" description="WD" evidence="4">
    <location>
        <begin position="470"/>
        <end position="509"/>
    </location>
</feature>
<evidence type="ECO:0000259" key="6">
    <source>
        <dbReference type="PROSITE" id="PS50181"/>
    </source>
</evidence>
<dbReference type="SMART" id="SM00320">
    <property type="entry name" value="WD40"/>
    <property type="match status" value="6"/>
</dbReference>
<feature type="region of interest" description="Disordered" evidence="5">
    <location>
        <begin position="669"/>
        <end position="752"/>
    </location>
</feature>
<dbReference type="Proteomes" id="UP000189580">
    <property type="component" value="Chromosome c"/>
</dbReference>
<protein>
    <submittedName>
        <fullName evidence="7">SCF ubiquitin ligase complex subunit CDC4</fullName>
    </submittedName>
</protein>
<keyword evidence="8" id="KW-1185">Reference proteome</keyword>
<dbReference type="Gene3D" id="2.130.10.10">
    <property type="entry name" value="YVTN repeat-like/Quinoprotein amine dehydrogenase"/>
    <property type="match status" value="2"/>
</dbReference>
<dbReference type="InterPro" id="IPR051075">
    <property type="entry name" value="SCF_subunit_WD-repeat"/>
</dbReference>
<dbReference type="PANTHER" id="PTHR19872:SF9">
    <property type="entry name" value="UBIQUITIN-BINDING SDF UBIQUITIN LIGASE COMPLEX SUBUNIT"/>
    <property type="match status" value="1"/>
</dbReference>
<dbReference type="InterPro" id="IPR001680">
    <property type="entry name" value="WD40_rpt"/>
</dbReference>
<keyword evidence="2" id="KW-0677">Repeat</keyword>
<dbReference type="KEGG" id="slb:AWJ20_3845"/>
<feature type="domain" description="F-box" evidence="6">
    <location>
        <begin position="203"/>
        <end position="250"/>
    </location>
</feature>
<feature type="repeat" description="WD" evidence="4">
    <location>
        <begin position="389"/>
        <end position="428"/>
    </location>
</feature>
<dbReference type="Pfam" id="PF12937">
    <property type="entry name" value="F-box-like"/>
    <property type="match status" value="1"/>
</dbReference>
<gene>
    <name evidence="7" type="primary">CDC4</name>
    <name evidence="7" type="ORF">AWJ20_3845</name>
</gene>
<dbReference type="PANTHER" id="PTHR19872">
    <property type="entry name" value="UBIQUITIN LIGASE SPECIFICITY FACTOR/HREP PROTEIN"/>
    <property type="match status" value="1"/>
</dbReference>
<dbReference type="SUPFAM" id="SSF81383">
    <property type="entry name" value="F-box domain"/>
    <property type="match status" value="1"/>
</dbReference>
<dbReference type="GeneID" id="30035911"/>
<keyword evidence="1 4" id="KW-0853">WD repeat</keyword>
<feature type="repeat" description="WD" evidence="4">
    <location>
        <begin position="550"/>
        <end position="589"/>
    </location>
</feature>
<feature type="region of interest" description="Disordered" evidence="5">
    <location>
        <begin position="26"/>
        <end position="97"/>
    </location>
</feature>
<feature type="compositionally biased region" description="Low complexity" evidence="5">
    <location>
        <begin position="45"/>
        <end position="56"/>
    </location>
</feature>
<evidence type="ECO:0000256" key="1">
    <source>
        <dbReference type="ARBA" id="ARBA00022574"/>
    </source>
</evidence>
<dbReference type="GO" id="GO:0016874">
    <property type="term" value="F:ligase activity"/>
    <property type="evidence" value="ECO:0007669"/>
    <property type="project" value="UniProtKB-KW"/>
</dbReference>
<dbReference type="InterPro" id="IPR001810">
    <property type="entry name" value="F-box_dom"/>
</dbReference>
<feature type="compositionally biased region" description="Low complexity" evidence="5">
    <location>
        <begin position="80"/>
        <end position="96"/>
    </location>
</feature>
<feature type="repeat" description="WD" evidence="4">
    <location>
        <begin position="429"/>
        <end position="469"/>
    </location>
</feature>
<dbReference type="PRINTS" id="PR00320">
    <property type="entry name" value="GPROTEINBRPT"/>
</dbReference>
<accession>A0A167C056</accession>
<evidence type="ECO:0000256" key="3">
    <source>
        <dbReference type="ARBA" id="ARBA00022786"/>
    </source>
</evidence>
<dbReference type="InterPro" id="IPR036047">
    <property type="entry name" value="F-box-like_dom_sf"/>
</dbReference>
<keyword evidence="7" id="KW-0436">Ligase</keyword>
<dbReference type="Gene3D" id="1.20.1280.50">
    <property type="match status" value="1"/>
</dbReference>
<evidence type="ECO:0000256" key="5">
    <source>
        <dbReference type="SAM" id="MobiDB-lite"/>
    </source>
</evidence>
<evidence type="ECO:0000256" key="2">
    <source>
        <dbReference type="ARBA" id="ARBA00022737"/>
    </source>
</evidence>
<evidence type="ECO:0000313" key="8">
    <source>
        <dbReference type="Proteomes" id="UP000189580"/>
    </source>
</evidence>
<dbReference type="InterPro" id="IPR019775">
    <property type="entry name" value="WD40_repeat_CS"/>
</dbReference>
<dbReference type="PROSITE" id="PS50181">
    <property type="entry name" value="FBOX"/>
    <property type="match status" value="1"/>
</dbReference>
<name>A0A167C056_9ASCO</name>
<reference evidence="7 8" key="1">
    <citation type="submission" date="2016-02" db="EMBL/GenBank/DDBJ databases">
        <title>Complete genome sequence and transcriptome regulation of the pentose utilising yeast Sugiyamaella lignohabitans.</title>
        <authorList>
            <person name="Bellasio M."/>
            <person name="Peymann A."/>
            <person name="Valli M."/>
            <person name="Sipitzky M."/>
            <person name="Graf A."/>
            <person name="Sauer M."/>
            <person name="Marx H."/>
            <person name="Mattanovich D."/>
        </authorList>
    </citation>
    <scope>NUCLEOTIDE SEQUENCE [LARGE SCALE GENOMIC DNA]</scope>
    <source>
        <strain evidence="7 8">CBS 10342</strain>
    </source>
</reference>
<dbReference type="PROSITE" id="PS00678">
    <property type="entry name" value="WD_REPEATS_1"/>
    <property type="match status" value="4"/>
</dbReference>
<feature type="repeat" description="WD" evidence="4">
    <location>
        <begin position="590"/>
        <end position="629"/>
    </location>
</feature>
<dbReference type="InterPro" id="IPR036322">
    <property type="entry name" value="WD40_repeat_dom_sf"/>
</dbReference>
<dbReference type="PROSITE" id="PS50294">
    <property type="entry name" value="WD_REPEATS_REGION"/>
    <property type="match status" value="5"/>
</dbReference>
<dbReference type="RefSeq" id="XP_018733526.1">
    <property type="nucleotide sequence ID" value="XM_018880879.1"/>
</dbReference>
<sequence>MSEQDPLSLGHISRPAVAEQSFAAVMSGSNGSAGSGSVNEPSGHSSIASSSSSAIIDHFNEEFKSPLTPAPSPTAHHHYSYSNSSSPNTSSHSPNSRNFHQLQQEWNLDESQHYNYHLHQLRSRRTGGGRLDSVVGQDFPSAHDDYQKESSTSKALSLVESVRSQFGSLDDEGRSLFLGELLAMCGRAVLSETLDYISPMLKRDPMVVLPSELALKVLSYVDDPLSLARASQVSKTWYLMISDDLTWKELCKTHHFRRLSAAVNVAMSGDNLRGRVPSVVGVNSGIHPGTVVPGSSPTGSVSGQSDLTEAFYNPNATKRPVPTSYRSHFKQQYLLNSAWASGGRLAAKYVISIPGVVTSLLMEGQYIVIALDNSKIFVFREDGRLLRALFGHVMGVWALALRGHTLVSGGCDRDVRVWDLRSGGCSQILKGHSSTVRCLQMVDEDTAISGSRDATIRIWDVKKGICKRVLEGHDASVRCVEVHGDICVSGSYDFTAKVWRISDGTLLHTLVGHISQIYSLAFDGKRIATGSLDASIRIWDPETGLCLAFLQGHTSLVGQLQMKGNILVSGGSDGAIRVWDLENYTCLQRFTAHDNSVTTLQFDEERIVSGGSDGKVEVWELATGKHIRSLSGPFDAVWRVAFKDEKIAILASRQNMIHMELMSFTPTVDRADSTATPPTIEFRSTDGYGRRRGHSTKPSDDPGMSPTMVPVGRESPEHTMTDRPSGTVVTAPTAAATPGQPRQDDDAMDISA</sequence>
<dbReference type="InterPro" id="IPR015943">
    <property type="entry name" value="WD40/YVTN_repeat-like_dom_sf"/>
</dbReference>
<dbReference type="PROSITE" id="PS50082">
    <property type="entry name" value="WD_REPEATS_2"/>
    <property type="match status" value="6"/>
</dbReference>